<dbReference type="PROSITE" id="PS51005">
    <property type="entry name" value="NAC"/>
    <property type="match status" value="1"/>
</dbReference>
<dbReference type="GO" id="GO:0006355">
    <property type="term" value="P:regulation of DNA-templated transcription"/>
    <property type="evidence" value="ECO:0007669"/>
    <property type="project" value="InterPro"/>
</dbReference>
<keyword evidence="4" id="KW-0539">Nucleus</keyword>
<gene>
    <name evidence="7" type="ORF">C2S53_006280</name>
</gene>
<accession>A0AAD4IUC2</accession>
<evidence type="ECO:0000256" key="1">
    <source>
        <dbReference type="ARBA" id="ARBA00023015"/>
    </source>
</evidence>
<feature type="compositionally biased region" description="Basic and acidic residues" evidence="5">
    <location>
        <begin position="161"/>
        <end position="170"/>
    </location>
</feature>
<dbReference type="AlphaFoldDB" id="A0AAD4IUC2"/>
<dbReference type="SUPFAM" id="SSF101941">
    <property type="entry name" value="NAC domain"/>
    <property type="match status" value="1"/>
</dbReference>
<keyword evidence="8" id="KW-1185">Reference proteome</keyword>
<protein>
    <recommendedName>
        <fullName evidence="6">NAC domain-containing protein</fullName>
    </recommendedName>
</protein>
<feature type="region of interest" description="Disordered" evidence="5">
    <location>
        <begin position="150"/>
        <end position="175"/>
    </location>
</feature>
<dbReference type="Gene3D" id="2.170.150.80">
    <property type="entry name" value="NAC domain"/>
    <property type="match status" value="1"/>
</dbReference>
<dbReference type="InterPro" id="IPR036093">
    <property type="entry name" value="NAC_dom_sf"/>
</dbReference>
<comment type="caution">
    <text evidence="7">The sequence shown here is derived from an EMBL/GenBank/DDBJ whole genome shotgun (WGS) entry which is preliminary data.</text>
</comment>
<organism evidence="7 8">
    <name type="scientific">Perilla frutescens var. hirtella</name>
    <name type="common">Perilla citriodora</name>
    <name type="synonym">Perilla setoyensis</name>
    <dbReference type="NCBI Taxonomy" id="608512"/>
    <lineage>
        <taxon>Eukaryota</taxon>
        <taxon>Viridiplantae</taxon>
        <taxon>Streptophyta</taxon>
        <taxon>Embryophyta</taxon>
        <taxon>Tracheophyta</taxon>
        <taxon>Spermatophyta</taxon>
        <taxon>Magnoliopsida</taxon>
        <taxon>eudicotyledons</taxon>
        <taxon>Gunneridae</taxon>
        <taxon>Pentapetalae</taxon>
        <taxon>asterids</taxon>
        <taxon>lamiids</taxon>
        <taxon>Lamiales</taxon>
        <taxon>Lamiaceae</taxon>
        <taxon>Nepetoideae</taxon>
        <taxon>Elsholtzieae</taxon>
        <taxon>Perilla</taxon>
    </lineage>
</organism>
<name>A0AAD4IUC2_PERFH</name>
<dbReference type="InterPro" id="IPR003441">
    <property type="entry name" value="NAC-dom"/>
</dbReference>
<evidence type="ECO:0000256" key="3">
    <source>
        <dbReference type="ARBA" id="ARBA00023163"/>
    </source>
</evidence>
<dbReference type="Proteomes" id="UP001190926">
    <property type="component" value="Unassembled WGS sequence"/>
</dbReference>
<proteinExistence type="predicted"/>
<evidence type="ECO:0000256" key="5">
    <source>
        <dbReference type="SAM" id="MobiDB-lite"/>
    </source>
</evidence>
<keyword evidence="1" id="KW-0805">Transcription regulation</keyword>
<keyword evidence="2" id="KW-0238">DNA-binding</keyword>
<sequence length="233" mass="25670">MSKFPIGLWGFGYRGTAFWNTNRDSNGTKKTIYVLTKVTKKTSKSKRVARRAGCGTWSGQTGPKIIKNSTTGDIVGYTKMLSFINSAEGDAKKLDLGHWIMHEYFLDGAALMEIGQRNNDLCLCKITKCVNDRIRNQQFSLPVIDNGGSGIPANTGTDIGGESRNKRPAEELQGEEFGCKRQNSCLDSTTHIGGSTSHQQQNGAMLDWDLDVVNIDDLFEGVEDEFPPVNKPN</sequence>
<dbReference type="PANTHER" id="PTHR31719">
    <property type="entry name" value="NAC TRANSCRIPTION FACTOR 56"/>
    <property type="match status" value="1"/>
</dbReference>
<dbReference type="PANTHER" id="PTHR31719:SF43">
    <property type="entry name" value="NAC TRANSCRIPTION FACTOR 56"/>
    <property type="match status" value="1"/>
</dbReference>
<evidence type="ECO:0000313" key="8">
    <source>
        <dbReference type="Proteomes" id="UP001190926"/>
    </source>
</evidence>
<evidence type="ECO:0000259" key="6">
    <source>
        <dbReference type="PROSITE" id="PS51005"/>
    </source>
</evidence>
<evidence type="ECO:0000256" key="2">
    <source>
        <dbReference type="ARBA" id="ARBA00023125"/>
    </source>
</evidence>
<dbReference type="Pfam" id="PF02365">
    <property type="entry name" value="NAM"/>
    <property type="match status" value="1"/>
</dbReference>
<dbReference type="EMBL" id="SDAM02002107">
    <property type="protein sequence ID" value="KAH6821449.1"/>
    <property type="molecule type" value="Genomic_DNA"/>
</dbReference>
<feature type="domain" description="NAC" evidence="6">
    <location>
        <begin position="1"/>
        <end position="129"/>
    </location>
</feature>
<dbReference type="GO" id="GO:0003677">
    <property type="term" value="F:DNA binding"/>
    <property type="evidence" value="ECO:0007669"/>
    <property type="project" value="UniProtKB-KW"/>
</dbReference>
<evidence type="ECO:0000256" key="4">
    <source>
        <dbReference type="ARBA" id="ARBA00023242"/>
    </source>
</evidence>
<reference evidence="7 8" key="1">
    <citation type="journal article" date="2021" name="Nat. Commun.">
        <title>Incipient diploidization of the medicinal plant Perilla within 10,000 years.</title>
        <authorList>
            <person name="Zhang Y."/>
            <person name="Shen Q."/>
            <person name="Leng L."/>
            <person name="Zhang D."/>
            <person name="Chen S."/>
            <person name="Shi Y."/>
            <person name="Ning Z."/>
            <person name="Chen S."/>
        </authorList>
    </citation>
    <scope>NUCLEOTIDE SEQUENCE [LARGE SCALE GENOMIC DNA]</scope>
    <source>
        <strain evidence="8">cv. PC099</strain>
    </source>
</reference>
<evidence type="ECO:0000313" key="7">
    <source>
        <dbReference type="EMBL" id="KAH6821449.1"/>
    </source>
</evidence>
<keyword evidence="3" id="KW-0804">Transcription</keyword>